<feature type="transmembrane region" description="Helical" evidence="1">
    <location>
        <begin position="36"/>
        <end position="62"/>
    </location>
</feature>
<evidence type="ECO:0000313" key="3">
    <source>
        <dbReference type="Proteomes" id="UP000321934"/>
    </source>
</evidence>
<organism evidence="2 3">
    <name type="scientific">Candidatus Deianiraea vastatrix</name>
    <dbReference type="NCBI Taxonomy" id="2163644"/>
    <lineage>
        <taxon>Bacteria</taxon>
        <taxon>Pseudomonadati</taxon>
        <taxon>Pseudomonadota</taxon>
        <taxon>Alphaproteobacteria</taxon>
        <taxon>Rickettsiales</taxon>
        <taxon>Candidatus Deianiraeaceae</taxon>
        <taxon>Candidatus Deianiraea</taxon>
    </lineage>
</organism>
<dbReference type="EMBL" id="CP029077">
    <property type="protein sequence ID" value="QED22892.1"/>
    <property type="molecule type" value="Genomic_DNA"/>
</dbReference>
<feature type="transmembrane region" description="Helical" evidence="1">
    <location>
        <begin position="68"/>
        <end position="92"/>
    </location>
</feature>
<keyword evidence="3" id="KW-1185">Reference proteome</keyword>
<sequence length="101" mass="11734">MRNNKENFFELIERESVEAEEIADLRHYRTLRNISTYTTFVIISLWLIFITIVVILSGLSILEIDKNVMITLLATTTANVIGLPWAIIKGVFKYEKNDKKE</sequence>
<reference evidence="2 3" key="1">
    <citation type="journal article" date="2019" name="ISME J.">
        <title>Deianiraea, an extracellular bacterium associated with the ciliate Paramecium, suggests an alternative scenario for the evolution of Rickettsiales.</title>
        <authorList>
            <person name="Castelli M."/>
            <person name="Sabaneyeva E."/>
            <person name="Lanzoni O."/>
            <person name="Lebedeva N."/>
            <person name="Floriano A.M."/>
            <person name="Gaiarsa S."/>
            <person name="Benken K."/>
            <person name="Modeo L."/>
            <person name="Bandi C."/>
            <person name="Potekhin A."/>
            <person name="Sassera D."/>
            <person name="Petroni G."/>
        </authorList>
    </citation>
    <scope>NUCLEOTIDE SEQUENCE [LARGE SCALE GENOMIC DNA]</scope>
    <source>
        <strain evidence="2">CyL4-1</strain>
    </source>
</reference>
<evidence type="ECO:0000313" key="2">
    <source>
        <dbReference type="EMBL" id="QED22892.1"/>
    </source>
</evidence>
<accession>A0A5B8XC14</accession>
<keyword evidence="1" id="KW-0812">Transmembrane</keyword>
<gene>
    <name evidence="2" type="ORF">Deia_00078</name>
</gene>
<dbReference type="OrthoDB" id="799504at2"/>
<protein>
    <submittedName>
        <fullName evidence="2">Uncharacterized protein</fullName>
    </submittedName>
</protein>
<keyword evidence="1" id="KW-0472">Membrane</keyword>
<name>A0A5B8XC14_9RICK</name>
<dbReference type="RefSeq" id="WP_146820200.1">
    <property type="nucleotide sequence ID" value="NZ_CP029077.1"/>
</dbReference>
<proteinExistence type="predicted"/>
<keyword evidence="1" id="KW-1133">Transmembrane helix</keyword>
<dbReference type="Proteomes" id="UP000321934">
    <property type="component" value="Chromosome"/>
</dbReference>
<evidence type="ECO:0000256" key="1">
    <source>
        <dbReference type="SAM" id="Phobius"/>
    </source>
</evidence>
<dbReference type="AlphaFoldDB" id="A0A5B8XC14"/>